<dbReference type="SUPFAM" id="SSF47072">
    <property type="entry name" value="Cysteine alpha-hairpin motif"/>
    <property type="match status" value="1"/>
</dbReference>
<name>A0AAU9UST0_EUPED</name>
<dbReference type="AlphaFoldDB" id="A0AAU9UST0"/>
<reference evidence="1" key="1">
    <citation type="submission" date="2022-03" db="EMBL/GenBank/DDBJ databases">
        <authorList>
            <person name="Tunstrom K."/>
        </authorList>
    </citation>
    <scope>NUCLEOTIDE SEQUENCE</scope>
</reference>
<dbReference type="InterPro" id="IPR052632">
    <property type="entry name" value="MICOS_subunit_Mic19"/>
</dbReference>
<evidence type="ECO:0008006" key="3">
    <source>
        <dbReference type="Google" id="ProtNLM"/>
    </source>
</evidence>
<evidence type="ECO:0000313" key="2">
    <source>
        <dbReference type="Proteomes" id="UP001153954"/>
    </source>
</evidence>
<proteinExistence type="predicted"/>
<gene>
    <name evidence="1" type="ORF">EEDITHA_LOCUS17206</name>
</gene>
<dbReference type="PANTHER" id="PTHR21588:SF18">
    <property type="entry name" value="MICOS COMPLEX SUBUNIT MIC19"/>
    <property type="match status" value="1"/>
</dbReference>
<dbReference type="EMBL" id="CAKOGL010000025">
    <property type="protein sequence ID" value="CAH2102601.1"/>
    <property type="molecule type" value="Genomic_DNA"/>
</dbReference>
<keyword evidence="2" id="KW-1185">Reference proteome</keyword>
<dbReference type="InterPro" id="IPR009069">
    <property type="entry name" value="Cys_alpha_HP_mot_SF"/>
</dbReference>
<dbReference type="GO" id="GO:0007007">
    <property type="term" value="P:inner mitochondrial membrane organization"/>
    <property type="evidence" value="ECO:0007669"/>
    <property type="project" value="TreeGrafter"/>
</dbReference>
<dbReference type="GO" id="GO:0061617">
    <property type="term" value="C:MICOS complex"/>
    <property type="evidence" value="ECO:0007669"/>
    <property type="project" value="TreeGrafter"/>
</dbReference>
<protein>
    <recommendedName>
        <fullName evidence="3">MICOS complex subunit MIC19</fullName>
    </recommendedName>
</protein>
<sequence length="155" mass="18366">MGTIISKDTRRISFDNTISMNPILIKKSITDSDEIAVEDFDDIQFSKLNFKDSTDYIRMHDEEQDYWTKRIDHLKNEHQVINNIIENEYKVSIEKTDKLFEKQNIVHERIHKLKPCLDWRSKIVRCYEDNPRQPLVCSAVVQAFNECVATCQLEN</sequence>
<evidence type="ECO:0000313" key="1">
    <source>
        <dbReference type="EMBL" id="CAH2102601.1"/>
    </source>
</evidence>
<accession>A0AAU9UST0</accession>
<comment type="caution">
    <text evidence="1">The sequence shown here is derived from an EMBL/GenBank/DDBJ whole genome shotgun (WGS) entry which is preliminary data.</text>
</comment>
<dbReference type="Proteomes" id="UP001153954">
    <property type="component" value="Unassembled WGS sequence"/>
</dbReference>
<dbReference type="PANTHER" id="PTHR21588">
    <property type="entry name" value="COILED-COIL-HELIX-COILED-COIL-HELIX DOMAIN CONTAINING 6"/>
    <property type="match status" value="1"/>
</dbReference>
<organism evidence="1 2">
    <name type="scientific">Euphydryas editha</name>
    <name type="common">Edith's checkerspot</name>
    <dbReference type="NCBI Taxonomy" id="104508"/>
    <lineage>
        <taxon>Eukaryota</taxon>
        <taxon>Metazoa</taxon>
        <taxon>Ecdysozoa</taxon>
        <taxon>Arthropoda</taxon>
        <taxon>Hexapoda</taxon>
        <taxon>Insecta</taxon>
        <taxon>Pterygota</taxon>
        <taxon>Neoptera</taxon>
        <taxon>Endopterygota</taxon>
        <taxon>Lepidoptera</taxon>
        <taxon>Glossata</taxon>
        <taxon>Ditrysia</taxon>
        <taxon>Papilionoidea</taxon>
        <taxon>Nymphalidae</taxon>
        <taxon>Nymphalinae</taxon>
        <taxon>Euphydryas</taxon>
    </lineage>
</organism>